<proteinExistence type="inferred from homology"/>
<evidence type="ECO:0000256" key="2">
    <source>
        <dbReference type="SAM" id="MobiDB-lite"/>
    </source>
</evidence>
<evidence type="ECO:0000313" key="3">
    <source>
        <dbReference type="EMBL" id="GAA3602724.1"/>
    </source>
</evidence>
<evidence type="ECO:0000256" key="1">
    <source>
        <dbReference type="ARBA" id="ARBA00005721"/>
    </source>
</evidence>
<dbReference type="PANTHER" id="PTHR34297">
    <property type="entry name" value="HYPOTHETICAL CYTOSOLIC PROTEIN-RELATED"/>
    <property type="match status" value="1"/>
</dbReference>
<dbReference type="InterPro" id="IPR005531">
    <property type="entry name" value="Asp23"/>
</dbReference>
<dbReference type="RefSeq" id="WP_231485099.1">
    <property type="nucleotide sequence ID" value="NZ_BAAAZO010000002.1"/>
</dbReference>
<dbReference type="EMBL" id="BAAAZO010000002">
    <property type="protein sequence ID" value="GAA3602724.1"/>
    <property type="molecule type" value="Genomic_DNA"/>
</dbReference>
<comment type="caution">
    <text evidence="3">The sequence shown here is derived from an EMBL/GenBank/DDBJ whole genome shotgun (WGS) entry which is preliminary data.</text>
</comment>
<accession>A0ABP6Z9C3</accession>
<dbReference type="Proteomes" id="UP001501074">
    <property type="component" value="Unassembled WGS sequence"/>
</dbReference>
<keyword evidence="4" id="KW-1185">Reference proteome</keyword>
<evidence type="ECO:0000313" key="4">
    <source>
        <dbReference type="Proteomes" id="UP001501074"/>
    </source>
</evidence>
<reference evidence="4" key="1">
    <citation type="journal article" date="2019" name="Int. J. Syst. Evol. Microbiol.">
        <title>The Global Catalogue of Microorganisms (GCM) 10K type strain sequencing project: providing services to taxonomists for standard genome sequencing and annotation.</title>
        <authorList>
            <consortium name="The Broad Institute Genomics Platform"/>
            <consortium name="The Broad Institute Genome Sequencing Center for Infectious Disease"/>
            <person name="Wu L."/>
            <person name="Ma J."/>
        </authorList>
    </citation>
    <scope>NUCLEOTIDE SEQUENCE [LARGE SCALE GENOMIC DNA]</scope>
    <source>
        <strain evidence="4">JCM 16902</strain>
    </source>
</reference>
<evidence type="ECO:0008006" key="5">
    <source>
        <dbReference type="Google" id="ProtNLM"/>
    </source>
</evidence>
<organism evidence="3 4">
    <name type="scientific">Kineosporia mesophila</name>
    <dbReference type="NCBI Taxonomy" id="566012"/>
    <lineage>
        <taxon>Bacteria</taxon>
        <taxon>Bacillati</taxon>
        <taxon>Actinomycetota</taxon>
        <taxon>Actinomycetes</taxon>
        <taxon>Kineosporiales</taxon>
        <taxon>Kineosporiaceae</taxon>
        <taxon>Kineosporia</taxon>
    </lineage>
</organism>
<gene>
    <name evidence="3" type="ORF">GCM10022223_18110</name>
</gene>
<dbReference type="PANTHER" id="PTHR34297:SF1">
    <property type="entry name" value="ASP23_GLS24 FAMILY ENVELOPE STRESS RESPONSE PROTEIN"/>
    <property type="match status" value="1"/>
</dbReference>
<feature type="region of interest" description="Disordered" evidence="2">
    <location>
        <begin position="1"/>
        <end position="21"/>
    </location>
</feature>
<sequence>MDDIGTDTPNATHRPPANGGIDAIAERQMQELDRRARRDPAQRGDLSIADRVVEQVAVLATRQVPGVAVTGSGLERAVGRQFPRAQAHVAGRRARLVIQVAVIWPAALPEVTAAVRDSVHERVSTLVGMHVDAVDVSVVKIVHTQTHQDRRVS</sequence>
<dbReference type="Pfam" id="PF03780">
    <property type="entry name" value="Asp23"/>
    <property type="match status" value="1"/>
</dbReference>
<protein>
    <recommendedName>
        <fullName evidence="5">Alkaline shock family protein YloU</fullName>
    </recommendedName>
</protein>
<name>A0ABP6Z9C3_9ACTN</name>
<comment type="similarity">
    <text evidence="1">Belongs to the asp23 family.</text>
</comment>